<dbReference type="AlphaFoldDB" id="A0ABD1PMQ3"/>
<comment type="caution">
    <text evidence="1">The sequence shown here is derived from an EMBL/GenBank/DDBJ whole genome shotgun (WGS) entry which is preliminary data.</text>
</comment>
<organism evidence="1 2">
    <name type="scientific">Abeliophyllum distichum</name>
    <dbReference type="NCBI Taxonomy" id="126358"/>
    <lineage>
        <taxon>Eukaryota</taxon>
        <taxon>Viridiplantae</taxon>
        <taxon>Streptophyta</taxon>
        <taxon>Embryophyta</taxon>
        <taxon>Tracheophyta</taxon>
        <taxon>Spermatophyta</taxon>
        <taxon>Magnoliopsida</taxon>
        <taxon>eudicotyledons</taxon>
        <taxon>Gunneridae</taxon>
        <taxon>Pentapetalae</taxon>
        <taxon>asterids</taxon>
        <taxon>lamiids</taxon>
        <taxon>Lamiales</taxon>
        <taxon>Oleaceae</taxon>
        <taxon>Forsythieae</taxon>
        <taxon>Abeliophyllum</taxon>
    </lineage>
</organism>
<sequence length="118" mass="13273">MTLEKKATNPNASHTTKMVDYKKSTKQCLDVFDGKTTRLCDVFETLKEKVKTAKEEIEAMTDVIAILPGSAVGNGQAPAQKYAPRLRNPELHAYGRHATRRKLKNSCLIWNNNFLPLI</sequence>
<name>A0ABD1PMQ3_9LAMI</name>
<evidence type="ECO:0000313" key="1">
    <source>
        <dbReference type="EMBL" id="KAL2465198.1"/>
    </source>
</evidence>
<gene>
    <name evidence="1" type="ORF">Adt_41049</name>
</gene>
<keyword evidence="2" id="KW-1185">Reference proteome</keyword>
<dbReference type="EMBL" id="JBFOLK010000013">
    <property type="protein sequence ID" value="KAL2465198.1"/>
    <property type="molecule type" value="Genomic_DNA"/>
</dbReference>
<reference evidence="2" key="1">
    <citation type="submission" date="2024-07" db="EMBL/GenBank/DDBJ databases">
        <title>Two chromosome-level genome assemblies of Korean endemic species Abeliophyllum distichum and Forsythia ovata (Oleaceae).</title>
        <authorList>
            <person name="Jang H."/>
        </authorList>
    </citation>
    <scope>NUCLEOTIDE SEQUENCE [LARGE SCALE GENOMIC DNA]</scope>
</reference>
<proteinExistence type="predicted"/>
<evidence type="ECO:0000313" key="2">
    <source>
        <dbReference type="Proteomes" id="UP001604336"/>
    </source>
</evidence>
<accession>A0ABD1PMQ3</accession>
<protein>
    <submittedName>
        <fullName evidence="1">Uncharacterized protein</fullName>
    </submittedName>
</protein>
<dbReference type="Proteomes" id="UP001604336">
    <property type="component" value="Unassembled WGS sequence"/>
</dbReference>